<gene>
    <name evidence="2" type="ORF">MENT_LOCUS43798</name>
</gene>
<evidence type="ECO:0000313" key="2">
    <source>
        <dbReference type="EMBL" id="CAD2190976.1"/>
    </source>
</evidence>
<dbReference type="AlphaFoldDB" id="A0A6V7WW48"/>
<feature type="transmembrane region" description="Helical" evidence="1">
    <location>
        <begin position="39"/>
        <end position="55"/>
    </location>
</feature>
<proteinExistence type="predicted"/>
<dbReference type="Proteomes" id="UP000580250">
    <property type="component" value="Unassembled WGS sequence"/>
</dbReference>
<dbReference type="EMBL" id="CAJEWN010000845">
    <property type="protein sequence ID" value="CAD2190976.1"/>
    <property type="molecule type" value="Genomic_DNA"/>
</dbReference>
<comment type="caution">
    <text evidence="2">The sequence shown here is derived from an EMBL/GenBank/DDBJ whole genome shotgun (WGS) entry which is preliminary data.</text>
</comment>
<accession>A0A6V7WW48</accession>
<evidence type="ECO:0000256" key="1">
    <source>
        <dbReference type="SAM" id="Phobius"/>
    </source>
</evidence>
<evidence type="ECO:0000313" key="3">
    <source>
        <dbReference type="Proteomes" id="UP000580250"/>
    </source>
</evidence>
<feature type="transmembrane region" description="Helical" evidence="1">
    <location>
        <begin position="12"/>
        <end position="32"/>
    </location>
</feature>
<organism evidence="2 3">
    <name type="scientific">Meloidogyne enterolobii</name>
    <name type="common">Root-knot nematode worm</name>
    <name type="synonym">Meloidogyne mayaguensis</name>
    <dbReference type="NCBI Taxonomy" id="390850"/>
    <lineage>
        <taxon>Eukaryota</taxon>
        <taxon>Metazoa</taxon>
        <taxon>Ecdysozoa</taxon>
        <taxon>Nematoda</taxon>
        <taxon>Chromadorea</taxon>
        <taxon>Rhabditida</taxon>
        <taxon>Tylenchina</taxon>
        <taxon>Tylenchomorpha</taxon>
        <taxon>Tylenchoidea</taxon>
        <taxon>Meloidogynidae</taxon>
        <taxon>Meloidogyninae</taxon>
        <taxon>Meloidogyne</taxon>
    </lineage>
</organism>
<sequence>MWITFIYFFGQYLWKALNFTPDGVLFAAAIFSKKKRKKIFFSIPFLVVSFVRAASQHSTKRHEKWPAKHRGI</sequence>
<protein>
    <submittedName>
        <fullName evidence="2">Uncharacterized protein</fullName>
    </submittedName>
</protein>
<keyword evidence="1" id="KW-0472">Membrane</keyword>
<keyword evidence="1" id="KW-0812">Transmembrane</keyword>
<keyword evidence="1" id="KW-1133">Transmembrane helix</keyword>
<name>A0A6V7WW48_MELEN</name>
<reference evidence="2 3" key="1">
    <citation type="submission" date="2020-08" db="EMBL/GenBank/DDBJ databases">
        <authorList>
            <person name="Koutsovoulos G."/>
            <person name="Danchin GJ E."/>
        </authorList>
    </citation>
    <scope>NUCLEOTIDE SEQUENCE [LARGE SCALE GENOMIC DNA]</scope>
</reference>